<accession>A0A7W5HDF6</accession>
<protein>
    <recommendedName>
        <fullName evidence="2">CHRD domain-containing protein</fullName>
    </recommendedName>
</protein>
<comment type="caution">
    <text evidence="3">The sequence shown here is derived from an EMBL/GenBank/DDBJ whole genome shotgun (WGS) entry which is preliminary data.</text>
</comment>
<dbReference type="InterPro" id="IPR010895">
    <property type="entry name" value="CHRD"/>
</dbReference>
<dbReference type="SMART" id="SM00754">
    <property type="entry name" value="CHRD"/>
    <property type="match status" value="1"/>
</dbReference>
<dbReference type="InterPro" id="IPR013424">
    <property type="entry name" value="Ice-binding_C"/>
</dbReference>
<feature type="signal peptide" evidence="1">
    <location>
        <begin position="1"/>
        <end position="21"/>
    </location>
</feature>
<feature type="chain" id="PRO_5030830936" description="CHRD domain-containing protein" evidence="1">
    <location>
        <begin position="22"/>
        <end position="199"/>
    </location>
</feature>
<evidence type="ECO:0000259" key="2">
    <source>
        <dbReference type="SMART" id="SM00754"/>
    </source>
</evidence>
<dbReference type="Proteomes" id="UP000584325">
    <property type="component" value="Unassembled WGS sequence"/>
</dbReference>
<organism evidence="3 4">
    <name type="scientific">Pseudoduganella umbonata</name>
    <dbReference type="NCBI Taxonomy" id="864828"/>
    <lineage>
        <taxon>Bacteria</taxon>
        <taxon>Pseudomonadati</taxon>
        <taxon>Pseudomonadota</taxon>
        <taxon>Betaproteobacteria</taxon>
        <taxon>Burkholderiales</taxon>
        <taxon>Oxalobacteraceae</taxon>
        <taxon>Telluria group</taxon>
        <taxon>Pseudoduganella</taxon>
    </lineage>
</organism>
<dbReference type="RefSeq" id="WP_229422610.1">
    <property type="nucleotide sequence ID" value="NZ_CP040017.1"/>
</dbReference>
<name>A0A7W5HDF6_9BURK</name>
<dbReference type="Pfam" id="PF07589">
    <property type="entry name" value="PEP-CTERM"/>
    <property type="match status" value="1"/>
</dbReference>
<reference evidence="3 4" key="1">
    <citation type="submission" date="2020-08" db="EMBL/GenBank/DDBJ databases">
        <title>Genomic Encyclopedia of Type Strains, Phase III (KMG-III): the genomes of soil and plant-associated and newly described type strains.</title>
        <authorList>
            <person name="Whitman W."/>
        </authorList>
    </citation>
    <scope>NUCLEOTIDE SEQUENCE [LARGE SCALE GENOMIC DNA]</scope>
    <source>
        <strain evidence="3 4">CECT 7753</strain>
    </source>
</reference>
<keyword evidence="1" id="KW-0732">Signal</keyword>
<gene>
    <name evidence="3" type="ORF">FHS02_003436</name>
</gene>
<evidence type="ECO:0000313" key="4">
    <source>
        <dbReference type="Proteomes" id="UP000584325"/>
    </source>
</evidence>
<sequence length="199" mass="20636">MKRIVTSLAFAASMLATSAFAATTTYTAHLSGPAEAVPVFSPGYGVSTIVIDDVANTLQLTTSFSWLLGQTAAAHIHAGTDEPLLGAVGVAVPANGFPPGVSAGTYSATFNLLDATTYTVAYWDDAGATGEGARDSLISDLNTGRAYFNIHTDLYPGGEIRGFYIPSPVPEPGTYAMLAIGLAGVGFVARRQRKQEEVA</sequence>
<dbReference type="AlphaFoldDB" id="A0A7W5HDF6"/>
<dbReference type="Pfam" id="PF07452">
    <property type="entry name" value="CHRD"/>
    <property type="match status" value="1"/>
</dbReference>
<dbReference type="NCBIfam" id="TIGR02595">
    <property type="entry name" value="PEP_CTERM"/>
    <property type="match status" value="1"/>
</dbReference>
<dbReference type="EMBL" id="JACHXS010000006">
    <property type="protein sequence ID" value="MBB3222613.1"/>
    <property type="molecule type" value="Genomic_DNA"/>
</dbReference>
<evidence type="ECO:0000256" key="1">
    <source>
        <dbReference type="SAM" id="SignalP"/>
    </source>
</evidence>
<feature type="domain" description="CHRD" evidence="2">
    <location>
        <begin position="24"/>
        <end position="166"/>
    </location>
</feature>
<proteinExistence type="predicted"/>
<evidence type="ECO:0000313" key="3">
    <source>
        <dbReference type="EMBL" id="MBB3222613.1"/>
    </source>
</evidence>